<dbReference type="Proteomes" id="UP000319257">
    <property type="component" value="Unassembled WGS sequence"/>
</dbReference>
<dbReference type="RefSeq" id="XP_030993007.1">
    <property type="nucleotide sequence ID" value="XM_031133884.1"/>
</dbReference>
<keyword evidence="1" id="KW-1133">Transmembrane helix</keyword>
<evidence type="ECO:0000256" key="1">
    <source>
        <dbReference type="SAM" id="Phobius"/>
    </source>
</evidence>
<dbReference type="Pfam" id="PF14087">
    <property type="entry name" value="DUF4267"/>
    <property type="match status" value="1"/>
</dbReference>
<accession>A0A507AX30</accession>
<dbReference type="InterPro" id="IPR025363">
    <property type="entry name" value="DUF4267"/>
</dbReference>
<evidence type="ECO:0000313" key="2">
    <source>
        <dbReference type="EMBL" id="TPX11296.1"/>
    </source>
</evidence>
<feature type="transmembrane region" description="Helical" evidence="1">
    <location>
        <begin position="12"/>
        <end position="32"/>
    </location>
</feature>
<keyword evidence="1" id="KW-0472">Membrane</keyword>
<dbReference type="AlphaFoldDB" id="A0A507AX30"/>
<evidence type="ECO:0000313" key="3">
    <source>
        <dbReference type="Proteomes" id="UP000319257"/>
    </source>
</evidence>
<dbReference type="EMBL" id="SKBQ01000004">
    <property type="protein sequence ID" value="TPX11296.1"/>
    <property type="molecule type" value="Genomic_DNA"/>
</dbReference>
<feature type="transmembrane region" description="Helical" evidence="1">
    <location>
        <begin position="64"/>
        <end position="84"/>
    </location>
</feature>
<reference evidence="2 3" key="1">
    <citation type="submission" date="2019-06" db="EMBL/GenBank/DDBJ databases">
        <title>Draft genome sequence of the filamentous fungus Phialemoniopsis curvata isolated from diesel fuel.</title>
        <authorList>
            <person name="Varaljay V.A."/>
            <person name="Lyon W.J."/>
            <person name="Crouch A.L."/>
            <person name="Drake C.E."/>
            <person name="Hollomon J.M."/>
            <person name="Nadeau L.J."/>
            <person name="Nunn H.S."/>
            <person name="Stevenson B.S."/>
            <person name="Bojanowski C.L."/>
            <person name="Crookes-Goodson W.J."/>
        </authorList>
    </citation>
    <scope>NUCLEOTIDE SEQUENCE [LARGE SCALE GENOMIC DNA]</scope>
    <source>
        <strain evidence="2 3">D216</strain>
    </source>
</reference>
<keyword evidence="1" id="KW-0812">Transmembrane</keyword>
<protein>
    <submittedName>
        <fullName evidence="2">Uncharacterized protein</fullName>
    </submittedName>
</protein>
<dbReference type="OrthoDB" id="5316097at2759"/>
<organism evidence="2 3">
    <name type="scientific">Thyridium curvatum</name>
    <dbReference type="NCBI Taxonomy" id="1093900"/>
    <lineage>
        <taxon>Eukaryota</taxon>
        <taxon>Fungi</taxon>
        <taxon>Dikarya</taxon>
        <taxon>Ascomycota</taxon>
        <taxon>Pezizomycotina</taxon>
        <taxon>Sordariomycetes</taxon>
        <taxon>Sordariomycetidae</taxon>
        <taxon>Thyridiales</taxon>
        <taxon>Thyridiaceae</taxon>
        <taxon>Thyridium</taxon>
    </lineage>
</organism>
<feature type="transmembrane region" description="Helical" evidence="1">
    <location>
        <begin position="143"/>
        <end position="162"/>
    </location>
</feature>
<proteinExistence type="predicted"/>
<keyword evidence="3" id="KW-1185">Reference proteome</keyword>
<feature type="transmembrane region" description="Helical" evidence="1">
    <location>
        <begin position="104"/>
        <end position="123"/>
    </location>
</feature>
<name>A0A507AX30_9PEZI</name>
<sequence>MDNTVSQFLGKAVPAVPFFLGLMGAGMGIYSLTSPYEAIRGFGLRGPPADKATPQADAYQKSLIYAYGIRNLGVGLGSMGLFAFGQFHPLCRSNPVAAAVARKALGLTLLTGTVVGLLDAWLMRQYAQDLSVVGEAKEEAKKASTSHAMTAVVIFATGLFLYL</sequence>
<dbReference type="GeneID" id="41968561"/>
<comment type="caution">
    <text evidence="2">The sequence shown here is derived from an EMBL/GenBank/DDBJ whole genome shotgun (WGS) entry which is preliminary data.</text>
</comment>
<gene>
    <name evidence="2" type="ORF">E0L32_001114</name>
</gene>
<dbReference type="InParanoid" id="A0A507AX30"/>